<evidence type="ECO:0000313" key="3">
    <source>
        <dbReference type="Proteomes" id="UP001177120"/>
    </source>
</evidence>
<reference evidence="2" key="1">
    <citation type="journal article" date="2024" name="Int. J. Syst. Evol. Microbiol.">
        <title>Polycladomyces zharkentensis sp. nov., a novel thermophilic cellulose- and starch-degrading member of the Bacillota from a geothermal aquifer in Kazakhstan.</title>
        <authorList>
            <person name="Mashzhan A."/>
            <person name="Kistaubayeva A."/>
            <person name="Javier-Lopez R."/>
            <person name="Bissenova U."/>
            <person name="Bissenbay A."/>
            <person name="Birkeland N.K."/>
        </authorList>
    </citation>
    <scope>NUCLEOTIDE SEQUENCE</scope>
    <source>
        <strain evidence="2">ZKZ2T</strain>
    </source>
</reference>
<evidence type="ECO:0000256" key="1">
    <source>
        <dbReference type="SAM" id="Phobius"/>
    </source>
</evidence>
<dbReference type="CDD" id="cd21809">
    <property type="entry name" value="ABC-2_lan_permease-like"/>
    <property type="match status" value="1"/>
</dbReference>
<feature type="transmembrane region" description="Helical" evidence="1">
    <location>
        <begin position="169"/>
        <end position="189"/>
    </location>
</feature>
<accession>A0ABS2WH81</accession>
<organism evidence="2 3">
    <name type="scientific">Polycladomyces zharkentensis</name>
    <dbReference type="NCBI Taxonomy" id="2807616"/>
    <lineage>
        <taxon>Bacteria</taxon>
        <taxon>Bacillati</taxon>
        <taxon>Bacillota</taxon>
        <taxon>Bacilli</taxon>
        <taxon>Bacillales</taxon>
        <taxon>Thermoactinomycetaceae</taxon>
        <taxon>Polycladomyces</taxon>
    </lineage>
</organism>
<protein>
    <submittedName>
        <fullName evidence="2">ABC transporter permease</fullName>
    </submittedName>
</protein>
<keyword evidence="1" id="KW-0472">Membrane</keyword>
<feature type="transmembrane region" description="Helical" evidence="1">
    <location>
        <begin position="142"/>
        <end position="162"/>
    </location>
</feature>
<comment type="caution">
    <text evidence="2">The sequence shown here is derived from an EMBL/GenBank/DDBJ whole genome shotgun (WGS) entry which is preliminary data.</text>
</comment>
<keyword evidence="1" id="KW-1133">Transmembrane helix</keyword>
<keyword evidence="3" id="KW-1185">Reference proteome</keyword>
<evidence type="ECO:0000313" key="2">
    <source>
        <dbReference type="EMBL" id="MBN2908795.1"/>
    </source>
</evidence>
<dbReference type="EMBL" id="JAFHAP010000005">
    <property type="protein sequence ID" value="MBN2908795.1"/>
    <property type="molecule type" value="Genomic_DNA"/>
</dbReference>
<dbReference type="Proteomes" id="UP001177120">
    <property type="component" value="Unassembled WGS sequence"/>
</dbReference>
<feature type="transmembrane region" description="Helical" evidence="1">
    <location>
        <begin position="209"/>
        <end position="231"/>
    </location>
</feature>
<name>A0ABS2WH81_9BACL</name>
<feature type="transmembrane region" description="Helical" evidence="1">
    <location>
        <begin position="98"/>
        <end position="122"/>
    </location>
</feature>
<sequence>MIRVLISDARKIKGTWIPWLLLIAPFAFCGIQVVNYLTRLELLQPLGWMGLMAWTNYFWPVTLILGITILASMLSGLEHDAKAWKLILSLPINRLTPFFSKFLLLFYSLTIFVCLTFVGLVIVGNVFDLGPTHWSLVARQMFYPFFASMPVMVLQLWLSMIIRNQAIPLTVGIVGATLSLFLAYSPPLVLKLFPWAYVPLASPVNEGSYVQWPLVGTMLGFLLLIAGGLHFSKREI</sequence>
<dbReference type="RefSeq" id="WP_205493287.1">
    <property type="nucleotide sequence ID" value="NZ_JAFHAP010000005.1"/>
</dbReference>
<feature type="transmembrane region" description="Helical" evidence="1">
    <location>
        <begin position="16"/>
        <end position="37"/>
    </location>
</feature>
<gene>
    <name evidence="2" type="ORF">JQC72_04565</name>
</gene>
<feature type="transmembrane region" description="Helical" evidence="1">
    <location>
        <begin position="57"/>
        <end position="77"/>
    </location>
</feature>
<dbReference type="Pfam" id="PF12730">
    <property type="entry name" value="ABC2_membrane_4"/>
    <property type="match status" value="1"/>
</dbReference>
<proteinExistence type="predicted"/>
<keyword evidence="1" id="KW-0812">Transmembrane</keyword>